<dbReference type="PRINTS" id="PR00830">
    <property type="entry name" value="ENDOLAPTASE"/>
</dbReference>
<dbReference type="EC" id="3.4.21.53" evidence="9 10"/>
<dbReference type="RefSeq" id="WP_119340893.1">
    <property type="nucleotide sequence ID" value="NZ_BJXL01000112.1"/>
</dbReference>
<dbReference type="GO" id="GO:0043565">
    <property type="term" value="F:sequence-specific DNA binding"/>
    <property type="evidence" value="ECO:0007669"/>
    <property type="project" value="UniProtKB-UniRule"/>
</dbReference>
<sequence>MSEKTDKPNTHLPDTLPVCPVRGSVIYPSMVMPIDAGRPISIRAIDAALTQERVILIVSQRDKEVEEPGADDLYEVGTACNVLRMRKNADGSVQMLVQAFARVRVQQYRKADGYLQASVVRLPEVEGKDTEVRALFREVKERFENLLREGKYLSPEVAQFVLNLEDPSQLADYIAFHLEFKLEDKQQILATPSVVDRLKRVAILLDAELDLMETQRRIQQQVKEEIDKNQREFYLREQMKAIQRELHGEEGEVEVEEFREKIAALKLPQNVLSEVERELSRFARMHPDSAEASVVRTYLDWITNLPWNTRTEDQIDLKEAQRILEEDHYGLEKVKDRVLEYLAVRKLKLERQKNGEIPLEEVSKGPILLFVGPPGVGKTSIARSIAKSLGRKYHRISLGGARDESDIRGHRRTYIGAMPGRIIQGMRQAGSKNPVILLDEVDKLGVSYQGDPAAALLELLDPAQNKEFTDHYLGVPFDMSEVLFICTANFPQNIPGPLFDRMELIEFTSYIEQEKLEIAKRYLLPRQLAENGLKENQVVITEAALMRLITHYTREAGVRNLEREIGTLLRKAARTILESGKKRVRITDADLEKYLGPARYQPESEARTPQVGVATGMFYTPVGGDIMFIEVSVMPGKGNLILTGQLGEVMKESARAALSYAKKNASRFGIPLEKFDNSDVHIHVPAGAVPKEGPSAGIAITSALVSALAEIPVRNDVAMTGEITLTGRVLPIGGVKEKVLGARRAGIREVILPKQNQPDLSDIPANLRQNLKFHFAESLDEVLDWTLVGGLAALERKAIPPTPKKARRSKVQPAARA</sequence>
<name>A0A511R6E5_9DEIN</name>
<evidence type="ECO:0000313" key="18">
    <source>
        <dbReference type="Proteomes" id="UP000321197"/>
    </source>
</evidence>
<keyword evidence="14" id="KW-0175">Coiled coil</keyword>
<dbReference type="Gene3D" id="1.10.8.60">
    <property type="match status" value="1"/>
</dbReference>
<keyword evidence="8 9" id="KW-0346">Stress response</keyword>
<evidence type="ECO:0000259" key="15">
    <source>
        <dbReference type="PROSITE" id="PS51786"/>
    </source>
</evidence>
<dbReference type="InterPro" id="IPR046336">
    <property type="entry name" value="Lon_prtase_N_sf"/>
</dbReference>
<dbReference type="PROSITE" id="PS51787">
    <property type="entry name" value="LON_N"/>
    <property type="match status" value="1"/>
</dbReference>
<dbReference type="Gene3D" id="3.30.230.10">
    <property type="match status" value="1"/>
</dbReference>
<dbReference type="InterPro" id="IPR027543">
    <property type="entry name" value="Lon_bac"/>
</dbReference>
<dbReference type="InterPro" id="IPR015947">
    <property type="entry name" value="PUA-like_sf"/>
</dbReference>
<feature type="active site" evidence="9 11">
    <location>
        <position position="738"/>
    </location>
</feature>
<dbReference type="AlphaFoldDB" id="A0A511R6E5"/>
<feature type="active site" evidence="9 11">
    <location>
        <position position="695"/>
    </location>
</feature>
<evidence type="ECO:0000256" key="1">
    <source>
        <dbReference type="ARBA" id="ARBA00004496"/>
    </source>
</evidence>
<comment type="similarity">
    <text evidence="9 10 13">Belongs to the peptidase S16 family.</text>
</comment>
<dbReference type="InterPro" id="IPR020568">
    <property type="entry name" value="Ribosomal_Su5_D2-typ_SF"/>
</dbReference>
<dbReference type="Pfam" id="PF22667">
    <property type="entry name" value="Lon_lid"/>
    <property type="match status" value="1"/>
</dbReference>
<dbReference type="SUPFAM" id="SSF52540">
    <property type="entry name" value="P-loop containing nucleoside triphosphate hydrolases"/>
    <property type="match status" value="1"/>
</dbReference>
<keyword evidence="6 9" id="KW-0720">Serine protease</keyword>
<evidence type="ECO:0000256" key="5">
    <source>
        <dbReference type="ARBA" id="ARBA00022801"/>
    </source>
</evidence>
<keyword evidence="5 9" id="KW-0378">Hydrolase</keyword>
<dbReference type="InterPro" id="IPR003593">
    <property type="entry name" value="AAA+_ATPase"/>
</dbReference>
<evidence type="ECO:0000259" key="16">
    <source>
        <dbReference type="PROSITE" id="PS51787"/>
    </source>
</evidence>
<dbReference type="InterPro" id="IPR027417">
    <property type="entry name" value="P-loop_NTPase"/>
</dbReference>
<comment type="subunit">
    <text evidence="9 10">Homohexamer. Organized in a ring with a central cavity.</text>
</comment>
<evidence type="ECO:0000256" key="7">
    <source>
        <dbReference type="ARBA" id="ARBA00022840"/>
    </source>
</evidence>
<dbReference type="Pfam" id="PF00004">
    <property type="entry name" value="AAA"/>
    <property type="match status" value="1"/>
</dbReference>
<gene>
    <name evidence="9 17" type="primary">lon</name>
    <name evidence="17" type="ORF">MHY01S_27520</name>
</gene>
<dbReference type="Gene3D" id="1.20.58.1480">
    <property type="match status" value="1"/>
</dbReference>
<protein>
    <recommendedName>
        <fullName evidence="9 10">Lon protease</fullName>
        <ecNumber evidence="9 10">3.4.21.53</ecNumber>
    </recommendedName>
    <alternativeName>
        <fullName evidence="9">ATP-dependent protease La</fullName>
    </alternativeName>
</protein>
<reference evidence="17 18" key="1">
    <citation type="submission" date="2019-07" db="EMBL/GenBank/DDBJ databases">
        <title>Whole genome shotgun sequence of Meiothermus hypogaeus NBRC 106114.</title>
        <authorList>
            <person name="Hosoyama A."/>
            <person name="Uohara A."/>
            <person name="Ohji S."/>
            <person name="Ichikawa N."/>
        </authorList>
    </citation>
    <scope>NUCLEOTIDE SEQUENCE [LARGE SCALE GENOMIC DNA]</scope>
    <source>
        <strain evidence="17 18">NBRC 106114</strain>
    </source>
</reference>
<dbReference type="Pfam" id="PF05362">
    <property type="entry name" value="Lon_C"/>
    <property type="match status" value="1"/>
</dbReference>
<evidence type="ECO:0000256" key="6">
    <source>
        <dbReference type="ARBA" id="ARBA00022825"/>
    </source>
</evidence>
<dbReference type="SUPFAM" id="SSF54211">
    <property type="entry name" value="Ribosomal protein S5 domain 2-like"/>
    <property type="match status" value="1"/>
</dbReference>
<dbReference type="OrthoDB" id="9803599at2"/>
<evidence type="ECO:0000256" key="2">
    <source>
        <dbReference type="ARBA" id="ARBA00022490"/>
    </source>
</evidence>
<dbReference type="PIRSF" id="PIRSF001174">
    <property type="entry name" value="Lon_proteas"/>
    <property type="match status" value="1"/>
</dbReference>
<dbReference type="NCBIfam" id="TIGR00763">
    <property type="entry name" value="lon"/>
    <property type="match status" value="1"/>
</dbReference>
<dbReference type="CDD" id="cd19500">
    <property type="entry name" value="RecA-like_Lon"/>
    <property type="match status" value="1"/>
</dbReference>
<evidence type="ECO:0000256" key="11">
    <source>
        <dbReference type="PIRSR" id="PIRSR001174-1"/>
    </source>
</evidence>
<dbReference type="SUPFAM" id="SSF88697">
    <property type="entry name" value="PUA domain-like"/>
    <property type="match status" value="1"/>
</dbReference>
<dbReference type="SMART" id="SM00464">
    <property type="entry name" value="LON"/>
    <property type="match status" value="1"/>
</dbReference>
<proteinExistence type="evidence at transcript level"/>
<evidence type="ECO:0000256" key="13">
    <source>
        <dbReference type="PROSITE-ProRule" id="PRU01122"/>
    </source>
</evidence>
<dbReference type="GO" id="GO:0005737">
    <property type="term" value="C:cytoplasm"/>
    <property type="evidence" value="ECO:0007669"/>
    <property type="project" value="UniProtKB-SubCell"/>
</dbReference>
<dbReference type="Proteomes" id="UP000321197">
    <property type="component" value="Unassembled WGS sequence"/>
</dbReference>
<dbReference type="InterPro" id="IPR027065">
    <property type="entry name" value="Lon_Prtase"/>
</dbReference>
<dbReference type="InterPro" id="IPR014721">
    <property type="entry name" value="Ribsml_uS5_D2-typ_fold_subgr"/>
</dbReference>
<dbReference type="GO" id="GO:0004176">
    <property type="term" value="F:ATP-dependent peptidase activity"/>
    <property type="evidence" value="ECO:0007669"/>
    <property type="project" value="UniProtKB-UniRule"/>
</dbReference>
<comment type="caution">
    <text evidence="17">The sequence shown here is derived from an EMBL/GenBank/DDBJ whole genome shotgun (WGS) entry which is preliminary data.</text>
</comment>
<comment type="induction">
    <text evidence="9">By heat shock.</text>
</comment>
<dbReference type="GO" id="GO:0006515">
    <property type="term" value="P:protein quality control for misfolded or incompletely synthesized proteins"/>
    <property type="evidence" value="ECO:0007669"/>
    <property type="project" value="UniProtKB-UniRule"/>
</dbReference>
<feature type="domain" description="Lon proteolytic" evidence="15">
    <location>
        <begin position="608"/>
        <end position="789"/>
    </location>
</feature>
<organism evidence="17 18">
    <name type="scientific">Meiothermus hypogaeus NBRC 106114</name>
    <dbReference type="NCBI Taxonomy" id="1227553"/>
    <lineage>
        <taxon>Bacteria</taxon>
        <taxon>Thermotogati</taxon>
        <taxon>Deinococcota</taxon>
        <taxon>Deinococci</taxon>
        <taxon>Thermales</taxon>
        <taxon>Thermaceae</taxon>
        <taxon>Meiothermus</taxon>
    </lineage>
</organism>
<dbReference type="Gene3D" id="1.20.5.5270">
    <property type="match status" value="1"/>
</dbReference>
<accession>A0A511R6E5</accession>
<keyword evidence="2 9" id="KW-0963">Cytoplasm</keyword>
<keyword evidence="4 9" id="KW-0547">Nucleotide-binding</keyword>
<keyword evidence="3 9" id="KW-0645">Protease</keyword>
<comment type="function">
    <text evidence="9">ATP-dependent serine protease that mediates the selective degradation of mutant and abnormal proteins as well as certain short-lived regulatory proteins. Required for cellular homeostasis and for survival from DNA damage and developmental changes induced by stress. Degrades polypeptides processively to yield small peptide fragments that are 5 to 10 amino acids long. Binds to DNA in a double-stranded, site-specific manner.</text>
</comment>
<dbReference type="EMBL" id="BJXL01000112">
    <property type="protein sequence ID" value="GEM84586.1"/>
    <property type="molecule type" value="Genomic_DNA"/>
</dbReference>
<dbReference type="InterPro" id="IPR003111">
    <property type="entry name" value="Lon_prtase_N"/>
</dbReference>
<dbReference type="SMART" id="SM00382">
    <property type="entry name" value="AAA"/>
    <property type="match status" value="1"/>
</dbReference>
<dbReference type="PANTHER" id="PTHR10046">
    <property type="entry name" value="ATP DEPENDENT LON PROTEASE FAMILY MEMBER"/>
    <property type="match status" value="1"/>
</dbReference>
<dbReference type="InterPro" id="IPR054594">
    <property type="entry name" value="Lon_lid"/>
</dbReference>
<evidence type="ECO:0000313" key="17">
    <source>
        <dbReference type="EMBL" id="GEM84586.1"/>
    </source>
</evidence>
<dbReference type="Pfam" id="PF02190">
    <property type="entry name" value="LON_substr_bdg"/>
    <property type="match status" value="1"/>
</dbReference>
<dbReference type="GO" id="GO:0005524">
    <property type="term" value="F:ATP binding"/>
    <property type="evidence" value="ECO:0007669"/>
    <property type="project" value="UniProtKB-UniRule"/>
</dbReference>
<dbReference type="HAMAP" id="MF_01973">
    <property type="entry name" value="lon_bact"/>
    <property type="match status" value="1"/>
</dbReference>
<evidence type="ECO:0000256" key="8">
    <source>
        <dbReference type="ARBA" id="ARBA00023016"/>
    </source>
</evidence>
<feature type="domain" description="Lon N-terminal" evidence="16">
    <location>
        <begin position="16"/>
        <end position="209"/>
    </location>
</feature>
<feature type="coiled-coil region" evidence="14">
    <location>
        <begin position="204"/>
        <end position="232"/>
    </location>
</feature>
<dbReference type="GO" id="GO:0016887">
    <property type="term" value="F:ATP hydrolysis activity"/>
    <property type="evidence" value="ECO:0007669"/>
    <property type="project" value="UniProtKB-UniRule"/>
</dbReference>
<evidence type="ECO:0000256" key="3">
    <source>
        <dbReference type="ARBA" id="ARBA00022670"/>
    </source>
</evidence>
<dbReference type="FunFam" id="1.20.5.5270:FF:000002">
    <property type="entry name" value="Lon protease homolog"/>
    <property type="match status" value="1"/>
</dbReference>
<dbReference type="FunFam" id="3.40.50.300:FF:000382">
    <property type="entry name" value="Lon protease homolog 2, peroxisomal"/>
    <property type="match status" value="1"/>
</dbReference>
<evidence type="ECO:0000256" key="12">
    <source>
        <dbReference type="PIRSR" id="PIRSR001174-2"/>
    </source>
</evidence>
<dbReference type="InterPro" id="IPR003959">
    <property type="entry name" value="ATPase_AAA_core"/>
</dbReference>
<dbReference type="Gene3D" id="2.30.130.40">
    <property type="entry name" value="LON domain-like"/>
    <property type="match status" value="1"/>
</dbReference>
<dbReference type="GO" id="GO:0004252">
    <property type="term" value="F:serine-type endopeptidase activity"/>
    <property type="evidence" value="ECO:0007669"/>
    <property type="project" value="UniProtKB-UniRule"/>
</dbReference>
<comment type="subcellular location">
    <subcellularLocation>
        <location evidence="1 9 10">Cytoplasm</location>
    </subcellularLocation>
</comment>
<dbReference type="InterPro" id="IPR004815">
    <property type="entry name" value="Lon_bac/euk-typ"/>
</dbReference>
<comment type="catalytic activity">
    <reaction evidence="9 10 13">
        <text>Hydrolysis of proteins in presence of ATP.</text>
        <dbReference type="EC" id="3.4.21.53"/>
    </reaction>
</comment>
<dbReference type="PROSITE" id="PS51786">
    <property type="entry name" value="LON_PROTEOLYTIC"/>
    <property type="match status" value="1"/>
</dbReference>
<evidence type="ECO:0000256" key="9">
    <source>
        <dbReference type="HAMAP-Rule" id="MF_01973"/>
    </source>
</evidence>
<evidence type="ECO:0000256" key="10">
    <source>
        <dbReference type="PIRNR" id="PIRNR001174"/>
    </source>
</evidence>
<dbReference type="InterPro" id="IPR008269">
    <property type="entry name" value="Lon_proteolytic"/>
</dbReference>
<evidence type="ECO:0000256" key="4">
    <source>
        <dbReference type="ARBA" id="ARBA00022741"/>
    </source>
</evidence>
<feature type="binding site" evidence="9 12">
    <location>
        <begin position="372"/>
        <end position="379"/>
    </location>
    <ligand>
        <name>ATP</name>
        <dbReference type="ChEBI" id="CHEBI:30616"/>
    </ligand>
</feature>
<dbReference type="GO" id="GO:0034605">
    <property type="term" value="P:cellular response to heat"/>
    <property type="evidence" value="ECO:0007669"/>
    <property type="project" value="UniProtKB-UniRule"/>
</dbReference>
<evidence type="ECO:0000256" key="14">
    <source>
        <dbReference type="SAM" id="Coils"/>
    </source>
</evidence>
<dbReference type="Gene3D" id="3.40.50.300">
    <property type="entry name" value="P-loop containing nucleotide triphosphate hydrolases"/>
    <property type="match status" value="1"/>
</dbReference>
<keyword evidence="7 9" id="KW-0067">ATP-binding</keyword>